<organism evidence="1 2">
    <name type="scientific">Saccharopolyspora gloriosae</name>
    <dbReference type="NCBI Taxonomy" id="455344"/>
    <lineage>
        <taxon>Bacteria</taxon>
        <taxon>Bacillati</taxon>
        <taxon>Actinomycetota</taxon>
        <taxon>Actinomycetes</taxon>
        <taxon>Pseudonocardiales</taxon>
        <taxon>Pseudonocardiaceae</taxon>
        <taxon>Saccharopolyspora</taxon>
    </lineage>
</organism>
<dbReference type="EMBL" id="JACHIV010000001">
    <property type="protein sequence ID" value="MBB5068040.1"/>
    <property type="molecule type" value="Genomic_DNA"/>
</dbReference>
<keyword evidence="2" id="KW-1185">Reference proteome</keyword>
<dbReference type="AlphaFoldDB" id="A0A840N7T3"/>
<reference evidence="1 2" key="1">
    <citation type="submission" date="2020-08" db="EMBL/GenBank/DDBJ databases">
        <title>Sequencing the genomes of 1000 actinobacteria strains.</title>
        <authorList>
            <person name="Klenk H.-P."/>
        </authorList>
    </citation>
    <scope>NUCLEOTIDE SEQUENCE [LARGE SCALE GENOMIC DNA]</scope>
    <source>
        <strain evidence="1 2">DSM 45582</strain>
    </source>
</reference>
<accession>A0A840N7T3</accession>
<name>A0A840N7T3_9PSEU</name>
<protein>
    <submittedName>
        <fullName evidence="1">Uncharacterized protein</fullName>
    </submittedName>
</protein>
<comment type="caution">
    <text evidence="1">The sequence shown here is derived from an EMBL/GenBank/DDBJ whole genome shotgun (WGS) entry which is preliminary data.</text>
</comment>
<proteinExistence type="predicted"/>
<gene>
    <name evidence="1" type="ORF">BJ969_001128</name>
</gene>
<sequence>MKAVSAESSRCREREPGELRAFRRPLIASSEPPFLDRTAGRSLLREKSMARFPALTARISSRPSSAVRRSRSKEVTMNDAVRWWPGLARKVLHRVDSDAPRVRIGGVEGRAAVCGCVTVPAFGNRLAGWPRCVTCLQELAEREDT</sequence>
<dbReference type="RefSeq" id="WP_184477806.1">
    <property type="nucleotide sequence ID" value="NZ_JACHIV010000001.1"/>
</dbReference>
<evidence type="ECO:0000313" key="1">
    <source>
        <dbReference type="EMBL" id="MBB5068040.1"/>
    </source>
</evidence>
<dbReference type="Proteomes" id="UP000580474">
    <property type="component" value="Unassembled WGS sequence"/>
</dbReference>
<evidence type="ECO:0000313" key="2">
    <source>
        <dbReference type="Proteomes" id="UP000580474"/>
    </source>
</evidence>